<reference evidence="3 4" key="1">
    <citation type="submission" date="2024-01" db="EMBL/GenBank/DDBJ databases">
        <authorList>
            <person name="Waweru B."/>
        </authorList>
    </citation>
    <scope>NUCLEOTIDE SEQUENCE [LARGE SCALE GENOMIC DNA]</scope>
</reference>
<comment type="caution">
    <text evidence="3">The sequence shown here is derived from an EMBL/GenBank/DDBJ whole genome shotgun (WGS) entry which is preliminary data.</text>
</comment>
<gene>
    <name evidence="3" type="ORF">DCAF_LOCUS26254</name>
</gene>
<evidence type="ECO:0000313" key="4">
    <source>
        <dbReference type="Proteomes" id="UP001314170"/>
    </source>
</evidence>
<evidence type="ECO:0000313" key="3">
    <source>
        <dbReference type="EMBL" id="CAK7355990.1"/>
    </source>
</evidence>
<sequence length="124" mass="14686">MHIENERKRKTKASVERLKAEMGEIVEQQNHNREGQKEIREKFNEIEFECDQLKRETFLIWQQAASNQQRLNLMLKILKARDENNFHEASKLSQSLRECMMKQSTKKNPSVFADASGTYSLKKK</sequence>
<keyword evidence="1" id="KW-0175">Coiled coil</keyword>
<organism evidence="3 4">
    <name type="scientific">Dovyalis caffra</name>
    <dbReference type="NCBI Taxonomy" id="77055"/>
    <lineage>
        <taxon>Eukaryota</taxon>
        <taxon>Viridiplantae</taxon>
        <taxon>Streptophyta</taxon>
        <taxon>Embryophyta</taxon>
        <taxon>Tracheophyta</taxon>
        <taxon>Spermatophyta</taxon>
        <taxon>Magnoliopsida</taxon>
        <taxon>eudicotyledons</taxon>
        <taxon>Gunneridae</taxon>
        <taxon>Pentapetalae</taxon>
        <taxon>rosids</taxon>
        <taxon>fabids</taxon>
        <taxon>Malpighiales</taxon>
        <taxon>Salicaceae</taxon>
        <taxon>Flacourtieae</taxon>
        <taxon>Dovyalis</taxon>
    </lineage>
</organism>
<accession>A0AAV1SPS9</accession>
<dbReference type="Proteomes" id="UP001314170">
    <property type="component" value="Unassembled WGS sequence"/>
</dbReference>
<dbReference type="PANTHER" id="PTHR48248:SF5">
    <property type="entry name" value="UVR DOMAIN-CONTAINING PROTEIN"/>
    <property type="match status" value="1"/>
</dbReference>
<proteinExistence type="predicted"/>
<dbReference type="EMBL" id="CAWUPB010001197">
    <property type="protein sequence ID" value="CAK7355990.1"/>
    <property type="molecule type" value="Genomic_DNA"/>
</dbReference>
<name>A0AAV1SPS9_9ROSI</name>
<evidence type="ECO:0000256" key="1">
    <source>
        <dbReference type="SAM" id="Coils"/>
    </source>
</evidence>
<dbReference type="AlphaFoldDB" id="A0AAV1SPS9"/>
<evidence type="ECO:0000256" key="2">
    <source>
        <dbReference type="SAM" id="MobiDB-lite"/>
    </source>
</evidence>
<dbReference type="PANTHER" id="PTHR48248">
    <property type="entry name" value="UVR DOMAIN-CONTAINING PROTEIN"/>
    <property type="match status" value="1"/>
</dbReference>
<protein>
    <submittedName>
        <fullName evidence="3">Uncharacterized protein</fullName>
    </submittedName>
</protein>
<keyword evidence="4" id="KW-1185">Reference proteome</keyword>
<feature type="coiled-coil region" evidence="1">
    <location>
        <begin position="1"/>
        <end position="56"/>
    </location>
</feature>
<feature type="region of interest" description="Disordered" evidence="2">
    <location>
        <begin position="103"/>
        <end position="124"/>
    </location>
</feature>